<organism evidence="1">
    <name type="scientific">Bovine herpesvirus 4</name>
    <name type="common">BoHV-4</name>
    <name type="synonym">Movar virus</name>
    <dbReference type="NCBI Taxonomy" id="10385"/>
    <lineage>
        <taxon>Viruses</taxon>
        <taxon>Duplodnaviria</taxon>
        <taxon>Heunggongvirae</taxon>
        <taxon>Peploviricota</taxon>
        <taxon>Herviviricetes</taxon>
        <taxon>Herpesvirales</taxon>
        <taxon>Orthoherpesviridae</taxon>
        <taxon>Gammaherpesvirinae</taxon>
        <taxon>Rhadinovirus</taxon>
        <taxon>Rhadinovirus bovinegamma4</taxon>
    </lineage>
</organism>
<organismHost>
    <name type="scientific">Bos taurus</name>
    <name type="common">Bovine</name>
    <dbReference type="NCBI Taxonomy" id="9913"/>
</organismHost>
<sequence>MEGDGFMFTF</sequence>
<proteinExistence type="predicted"/>
<reference evidence="1" key="1">
    <citation type="journal article" date="2011" name="Virol. J.">
        <title>Sequencing of Bovine herpesvirus 4 V.test strain reveals important genome features.</title>
        <authorList>
            <person name="Palmeira L."/>
            <person name="Machiels B."/>
            <person name="Lete C."/>
            <person name="Vanderplasschen A."/>
            <person name="Gillet L."/>
        </authorList>
    </citation>
    <scope>NUCLEOTIDE SEQUENCE</scope>
    <source>
        <strain evidence="1">V.test</strain>
    </source>
</reference>
<accession>G1EUN7</accession>
<gene>
    <name evidence="1" type="primary">ORF Bo1</name>
</gene>
<organismHost>
    <name type="scientific">Panthera leo</name>
    <name type="common">Lion</name>
    <dbReference type="NCBI Taxonomy" id="9689"/>
</organismHost>
<dbReference type="EMBL" id="JN133502">
    <property type="protein sequence ID" value="AEL29746.1"/>
    <property type="molecule type" value="Genomic_DNA"/>
</dbReference>
<name>G1EUN7_BHV4</name>
<organismHost>
    <name type="scientific">Felis catus</name>
    <name type="common">Cat</name>
    <name type="synonym">Felis silvestris catus</name>
    <dbReference type="NCBI Taxonomy" id="9685"/>
</organismHost>
<evidence type="ECO:0000313" key="1">
    <source>
        <dbReference type="EMBL" id="AEL29746.1"/>
    </source>
</evidence>
<protein>
    <submittedName>
        <fullName evidence="1">Uncharacterized protein ORF Bo1</fullName>
    </submittedName>
</protein>